<evidence type="ECO:0000259" key="7">
    <source>
        <dbReference type="Pfam" id="PF00441"/>
    </source>
</evidence>
<protein>
    <submittedName>
        <fullName evidence="10">Acyl-CoA dehydrogenase family protein</fullName>
    </submittedName>
</protein>
<evidence type="ECO:0000256" key="6">
    <source>
        <dbReference type="RuleBase" id="RU362125"/>
    </source>
</evidence>
<keyword evidence="5 6" id="KW-0560">Oxidoreductase</keyword>
<evidence type="ECO:0000256" key="2">
    <source>
        <dbReference type="ARBA" id="ARBA00009347"/>
    </source>
</evidence>
<dbReference type="InterPro" id="IPR009075">
    <property type="entry name" value="AcylCo_DH/oxidase_C"/>
</dbReference>
<evidence type="ECO:0000259" key="9">
    <source>
        <dbReference type="Pfam" id="PF02771"/>
    </source>
</evidence>
<comment type="similarity">
    <text evidence="2 6">Belongs to the acyl-CoA dehydrogenase family.</text>
</comment>
<feature type="domain" description="Acyl-CoA dehydrogenase/oxidase N-terminal" evidence="9">
    <location>
        <begin position="6"/>
        <end position="118"/>
    </location>
</feature>
<dbReference type="GO" id="GO:0003995">
    <property type="term" value="F:acyl-CoA dehydrogenase activity"/>
    <property type="evidence" value="ECO:0007669"/>
    <property type="project" value="InterPro"/>
</dbReference>
<dbReference type="AlphaFoldDB" id="A0AAU8KA32"/>
<dbReference type="PIRSF" id="PIRSF016578">
    <property type="entry name" value="HsaA"/>
    <property type="match status" value="1"/>
</dbReference>
<dbReference type="InterPro" id="IPR006091">
    <property type="entry name" value="Acyl-CoA_Oxase/DH_mid-dom"/>
</dbReference>
<dbReference type="InterPro" id="IPR037069">
    <property type="entry name" value="AcylCoA_DH/ox_N_sf"/>
</dbReference>
<gene>
    <name evidence="10" type="ORF">R1Y80_06130</name>
</gene>
<dbReference type="FunFam" id="1.20.140.10:FF:000011">
    <property type="entry name" value="Medium-chain specific acyl-CoA dehydrogenase, mitochondrial"/>
    <property type="match status" value="1"/>
</dbReference>
<evidence type="ECO:0000313" key="10">
    <source>
        <dbReference type="EMBL" id="XCN13244.1"/>
    </source>
</evidence>
<dbReference type="Pfam" id="PF02770">
    <property type="entry name" value="Acyl-CoA_dh_M"/>
    <property type="match status" value="1"/>
</dbReference>
<dbReference type="PANTHER" id="PTHR43884">
    <property type="entry name" value="ACYL-COA DEHYDROGENASE"/>
    <property type="match status" value="1"/>
</dbReference>
<dbReference type="InterPro" id="IPR013786">
    <property type="entry name" value="AcylCoA_DH/ox_N"/>
</dbReference>
<dbReference type="InterPro" id="IPR046373">
    <property type="entry name" value="Acyl-CoA_Oxase/DH_mid-dom_sf"/>
</dbReference>
<proteinExistence type="inferred from homology"/>
<dbReference type="Gene3D" id="1.20.140.10">
    <property type="entry name" value="Butyryl-CoA Dehydrogenase, subunit A, domain 3"/>
    <property type="match status" value="1"/>
</dbReference>
<dbReference type="InterPro" id="IPR036250">
    <property type="entry name" value="AcylCo_DH-like_C"/>
</dbReference>
<dbReference type="FunFam" id="2.40.110.10:FF:000009">
    <property type="entry name" value="Acyl-CoA dehydrogenase"/>
    <property type="match status" value="1"/>
</dbReference>
<dbReference type="SUPFAM" id="SSF47203">
    <property type="entry name" value="Acyl-CoA dehydrogenase C-terminal domain-like"/>
    <property type="match status" value="1"/>
</dbReference>
<comment type="cofactor">
    <cofactor evidence="1 6">
        <name>FAD</name>
        <dbReference type="ChEBI" id="CHEBI:57692"/>
    </cofactor>
</comment>
<dbReference type="EMBL" id="CP136798">
    <property type="protein sequence ID" value="XCN13244.1"/>
    <property type="molecule type" value="Genomic_DNA"/>
</dbReference>
<dbReference type="Gene3D" id="1.10.540.10">
    <property type="entry name" value="Acyl-CoA dehydrogenase/oxidase, N-terminal domain"/>
    <property type="match status" value="1"/>
</dbReference>
<keyword evidence="4 6" id="KW-0274">FAD</keyword>
<evidence type="ECO:0000256" key="3">
    <source>
        <dbReference type="ARBA" id="ARBA00022630"/>
    </source>
</evidence>
<dbReference type="PROSITE" id="PS00073">
    <property type="entry name" value="ACYL_COA_DH_2"/>
    <property type="match status" value="1"/>
</dbReference>
<evidence type="ECO:0000256" key="5">
    <source>
        <dbReference type="ARBA" id="ARBA00023002"/>
    </source>
</evidence>
<evidence type="ECO:0000259" key="8">
    <source>
        <dbReference type="Pfam" id="PF02770"/>
    </source>
</evidence>
<dbReference type="FunFam" id="1.10.540.10:FF:000002">
    <property type="entry name" value="Acyl-CoA dehydrogenase FadE19"/>
    <property type="match status" value="1"/>
</dbReference>
<name>A0AAU8KA32_9ACTN</name>
<dbReference type="GO" id="GO:0050660">
    <property type="term" value="F:flavin adenine dinucleotide binding"/>
    <property type="evidence" value="ECO:0007669"/>
    <property type="project" value="InterPro"/>
</dbReference>
<accession>A0AAU8KA32</accession>
<dbReference type="InterPro" id="IPR006089">
    <property type="entry name" value="Acyl-CoA_DH_CS"/>
</dbReference>
<dbReference type="RefSeq" id="WP_354596561.1">
    <property type="nucleotide sequence ID" value="NZ_CP136798.1"/>
</dbReference>
<reference evidence="10" key="1">
    <citation type="submission" date="2023-10" db="EMBL/GenBank/DDBJ databases">
        <title>Complete genome sequence of Streptomyces sp. JL1001.</title>
        <authorList>
            <person name="Jiang L."/>
        </authorList>
    </citation>
    <scope>NUCLEOTIDE SEQUENCE</scope>
    <source>
        <strain evidence="10">JL1001</strain>
    </source>
</reference>
<dbReference type="Pfam" id="PF00441">
    <property type="entry name" value="Acyl-CoA_dh_1"/>
    <property type="match status" value="1"/>
</dbReference>
<dbReference type="SUPFAM" id="SSF56645">
    <property type="entry name" value="Acyl-CoA dehydrogenase NM domain-like"/>
    <property type="match status" value="1"/>
</dbReference>
<dbReference type="PANTHER" id="PTHR43884:SF12">
    <property type="entry name" value="ISOVALERYL-COA DEHYDROGENASE, MITOCHONDRIAL-RELATED"/>
    <property type="match status" value="1"/>
</dbReference>
<dbReference type="Gene3D" id="2.40.110.10">
    <property type="entry name" value="Butyryl-CoA Dehydrogenase, subunit A, domain 2"/>
    <property type="match status" value="1"/>
</dbReference>
<keyword evidence="3 6" id="KW-0285">Flavoprotein</keyword>
<organism evidence="10">
    <name type="scientific">Streptomyces sp. JL1001</name>
    <dbReference type="NCBI Taxonomy" id="3078227"/>
    <lineage>
        <taxon>Bacteria</taxon>
        <taxon>Bacillati</taxon>
        <taxon>Actinomycetota</taxon>
        <taxon>Actinomycetes</taxon>
        <taxon>Kitasatosporales</taxon>
        <taxon>Streptomycetaceae</taxon>
        <taxon>Streptomyces</taxon>
    </lineage>
</organism>
<evidence type="ECO:0000256" key="1">
    <source>
        <dbReference type="ARBA" id="ARBA00001974"/>
    </source>
</evidence>
<sequence length="383" mass="40686">MDLALSEEQEAVRKLAEDFVAREVTPHVVAWDRAENVDRSIVGKLGELGFLGLTVPEEYGGSGGDHLSYCLVTEELGRGDSSVRGIVSVSLGLVAKTIASWGSEEQKRQWLPRLTSGEAIGCFGLTEPGTGSDAGNLVTRAVRDGGDYVVNGTKMFITNGTWADVVLLFARTNDSPGHRGVSAFLVPTDTPGLTRRTVHGKLGLRGQATAELVLDDVRIPASCLLGPEGKGFSLAMSALAKGRMSVAAGCVGIAQAAQDAAVRYAGEREQFGKAIARHQLVQELLSDIAVDVDAARLLTWRVADLIDRGQDFATAASKAKLYASEAAVRCANNALQVFGGYGYIDEYPVGKLLRDARVMTLYEGTSQIQKLIIGRALTGVSAF</sequence>
<dbReference type="InterPro" id="IPR009100">
    <property type="entry name" value="AcylCoA_DH/oxidase_NM_dom_sf"/>
</dbReference>
<evidence type="ECO:0000256" key="4">
    <source>
        <dbReference type="ARBA" id="ARBA00022827"/>
    </source>
</evidence>
<feature type="domain" description="Acyl-CoA oxidase/dehydrogenase middle" evidence="8">
    <location>
        <begin position="122"/>
        <end position="217"/>
    </location>
</feature>
<feature type="domain" description="Acyl-CoA dehydrogenase/oxidase C-terminal" evidence="7">
    <location>
        <begin position="229"/>
        <end position="377"/>
    </location>
</feature>
<dbReference type="Pfam" id="PF02771">
    <property type="entry name" value="Acyl-CoA_dh_N"/>
    <property type="match status" value="1"/>
</dbReference>